<dbReference type="GO" id="GO:0003824">
    <property type="term" value="F:catalytic activity"/>
    <property type="evidence" value="ECO:0007669"/>
    <property type="project" value="UniProtKB-ARBA"/>
</dbReference>
<dbReference type="AlphaFoldDB" id="A0A7W7I0Q8"/>
<keyword evidence="3" id="KW-1185">Reference proteome</keyword>
<dbReference type="PANTHER" id="PTHR43194:SF2">
    <property type="entry name" value="PEROXISOMAL MEMBRANE PROTEIN LPX1"/>
    <property type="match status" value="1"/>
</dbReference>
<dbReference type="Gene3D" id="3.40.50.1820">
    <property type="entry name" value="alpha/beta hydrolase"/>
    <property type="match status" value="1"/>
</dbReference>
<dbReference type="RefSeq" id="WP_184995496.1">
    <property type="nucleotide sequence ID" value="NZ_BOMK01000048.1"/>
</dbReference>
<dbReference type="InterPro" id="IPR050228">
    <property type="entry name" value="Carboxylesterase_BioH"/>
</dbReference>
<organism evidence="2 3">
    <name type="scientific">Actinoplanes digitatis</name>
    <dbReference type="NCBI Taxonomy" id="1868"/>
    <lineage>
        <taxon>Bacteria</taxon>
        <taxon>Bacillati</taxon>
        <taxon>Actinomycetota</taxon>
        <taxon>Actinomycetes</taxon>
        <taxon>Micromonosporales</taxon>
        <taxon>Micromonosporaceae</taxon>
        <taxon>Actinoplanes</taxon>
    </lineage>
</organism>
<accession>A0A7W7I0Q8</accession>
<dbReference type="EMBL" id="JACHNH010000001">
    <property type="protein sequence ID" value="MBB4764292.1"/>
    <property type="molecule type" value="Genomic_DNA"/>
</dbReference>
<reference evidence="2 3" key="1">
    <citation type="submission" date="2020-08" db="EMBL/GenBank/DDBJ databases">
        <title>Sequencing the genomes of 1000 actinobacteria strains.</title>
        <authorList>
            <person name="Klenk H.-P."/>
        </authorList>
    </citation>
    <scope>NUCLEOTIDE SEQUENCE [LARGE SCALE GENOMIC DNA]</scope>
    <source>
        <strain evidence="2 3">DSM 43149</strain>
    </source>
</reference>
<evidence type="ECO:0000313" key="2">
    <source>
        <dbReference type="EMBL" id="MBB4764292.1"/>
    </source>
</evidence>
<evidence type="ECO:0000313" key="3">
    <source>
        <dbReference type="Proteomes" id="UP000578112"/>
    </source>
</evidence>
<name>A0A7W7I0Q8_9ACTN</name>
<proteinExistence type="predicted"/>
<dbReference type="Proteomes" id="UP000578112">
    <property type="component" value="Unassembled WGS sequence"/>
</dbReference>
<dbReference type="InterPro" id="IPR029058">
    <property type="entry name" value="AB_hydrolase_fold"/>
</dbReference>
<evidence type="ECO:0000259" key="1">
    <source>
        <dbReference type="Pfam" id="PF00561"/>
    </source>
</evidence>
<dbReference type="SUPFAM" id="SSF53474">
    <property type="entry name" value="alpha/beta-Hydrolases"/>
    <property type="match status" value="1"/>
</dbReference>
<gene>
    <name evidence="2" type="ORF">BJ971_004848</name>
</gene>
<comment type="caution">
    <text evidence="2">The sequence shown here is derived from an EMBL/GenBank/DDBJ whole genome shotgun (WGS) entry which is preliminary data.</text>
</comment>
<dbReference type="InterPro" id="IPR000073">
    <property type="entry name" value="AB_hydrolase_1"/>
</dbReference>
<dbReference type="PANTHER" id="PTHR43194">
    <property type="entry name" value="HYDROLASE ALPHA/BETA FOLD FAMILY"/>
    <property type="match status" value="1"/>
</dbReference>
<dbReference type="Pfam" id="PF00561">
    <property type="entry name" value="Abhydrolase_1"/>
    <property type="match status" value="1"/>
</dbReference>
<feature type="domain" description="AB hydrolase-1" evidence="1">
    <location>
        <begin position="24"/>
        <end position="252"/>
    </location>
</feature>
<protein>
    <submittedName>
        <fullName evidence="2">Pimeloyl-ACP methyl ester carboxylesterase</fullName>
    </submittedName>
</protein>
<sequence>MHRDPATVPTSAGPVVVHRSGSGPAVVLLHANPGDSRDFSAVLPALSEHFTVYAVDWPGYGQSPPPQPPSSATAMGYALLVPQVLNALGIEHAAFIGNSVGGYCAVRFALEHPGRVRALVLVNSGGFTRPTPPGRAFVRVKGTEAATRLLAGRLSRRYLRRRNRTVAEMLARDDARRDDPAAIAVEAAIWRSFNDPAHDLRAAAGGLTVATLLAWGTRDPLLGRDGRRARRLLPHATWSPLPTGHAPYAEAPGEFLAVALPFLRRHTRAGA</sequence>
<dbReference type="PRINTS" id="PR00111">
    <property type="entry name" value="ABHYDROLASE"/>
</dbReference>